<evidence type="ECO:0000256" key="1">
    <source>
        <dbReference type="SAM" id="MobiDB-lite"/>
    </source>
</evidence>
<evidence type="ECO:0008006" key="5">
    <source>
        <dbReference type="Google" id="ProtNLM"/>
    </source>
</evidence>
<feature type="chain" id="PRO_5040272326" description="Secreted protein" evidence="2">
    <location>
        <begin position="20"/>
        <end position="114"/>
    </location>
</feature>
<comment type="caution">
    <text evidence="3">The sequence shown here is derived from an EMBL/GenBank/DDBJ whole genome shotgun (WGS) entry which is preliminary data.</text>
</comment>
<sequence>MSFPFTLLVVAHLQVVVEALNTVAGRQSLLQQWGELLRKLLPVVVPDLLLKAMQDLVEHVPQVILGVDPGRHRITEEDPAPPLLGSRRSSCRSHGTQSPSPRCPECYAETYTTA</sequence>
<name>A0A9Q0IXD3_9TELE</name>
<evidence type="ECO:0000256" key="2">
    <source>
        <dbReference type="SAM" id="SignalP"/>
    </source>
</evidence>
<gene>
    <name evidence="3" type="ORF">NHX12_018235</name>
</gene>
<evidence type="ECO:0000313" key="3">
    <source>
        <dbReference type="EMBL" id="KAJ3614664.1"/>
    </source>
</evidence>
<keyword evidence="4" id="KW-1185">Reference proteome</keyword>
<feature type="region of interest" description="Disordered" evidence="1">
    <location>
        <begin position="74"/>
        <end position="104"/>
    </location>
</feature>
<keyword evidence="2" id="KW-0732">Signal</keyword>
<dbReference type="AlphaFoldDB" id="A0A9Q0IXD3"/>
<dbReference type="EMBL" id="JANIIK010000034">
    <property type="protein sequence ID" value="KAJ3614664.1"/>
    <property type="molecule type" value="Genomic_DNA"/>
</dbReference>
<reference evidence="3" key="1">
    <citation type="submission" date="2022-07" db="EMBL/GenBank/DDBJ databases">
        <title>Chromosome-level genome of Muraenolepis orangiensis.</title>
        <authorList>
            <person name="Kim J."/>
        </authorList>
    </citation>
    <scope>NUCLEOTIDE SEQUENCE</scope>
    <source>
        <strain evidence="3">KU_S4_2022</strain>
        <tissue evidence="3">Muscle</tissue>
    </source>
</reference>
<accession>A0A9Q0IXD3</accession>
<proteinExistence type="predicted"/>
<organism evidence="3 4">
    <name type="scientific">Muraenolepis orangiensis</name>
    <name type="common">Patagonian moray cod</name>
    <dbReference type="NCBI Taxonomy" id="630683"/>
    <lineage>
        <taxon>Eukaryota</taxon>
        <taxon>Metazoa</taxon>
        <taxon>Chordata</taxon>
        <taxon>Craniata</taxon>
        <taxon>Vertebrata</taxon>
        <taxon>Euteleostomi</taxon>
        <taxon>Actinopterygii</taxon>
        <taxon>Neopterygii</taxon>
        <taxon>Teleostei</taxon>
        <taxon>Neoteleostei</taxon>
        <taxon>Acanthomorphata</taxon>
        <taxon>Zeiogadaria</taxon>
        <taxon>Gadariae</taxon>
        <taxon>Gadiformes</taxon>
        <taxon>Muraenolepidoidei</taxon>
        <taxon>Muraenolepididae</taxon>
        <taxon>Muraenolepis</taxon>
    </lineage>
</organism>
<evidence type="ECO:0000313" key="4">
    <source>
        <dbReference type="Proteomes" id="UP001148018"/>
    </source>
</evidence>
<protein>
    <recommendedName>
        <fullName evidence="5">Secreted protein</fullName>
    </recommendedName>
</protein>
<feature type="signal peptide" evidence="2">
    <location>
        <begin position="1"/>
        <end position="19"/>
    </location>
</feature>
<dbReference type="Proteomes" id="UP001148018">
    <property type="component" value="Unassembled WGS sequence"/>
</dbReference>